<evidence type="ECO:0000256" key="2">
    <source>
        <dbReference type="ARBA" id="ARBA00022857"/>
    </source>
</evidence>
<keyword evidence="2" id="KW-0521">NADP</keyword>
<dbReference type="SUPFAM" id="SSF50129">
    <property type="entry name" value="GroES-like"/>
    <property type="match status" value="1"/>
</dbReference>
<dbReference type="AlphaFoldDB" id="A0A0C3HV75"/>
<dbReference type="InterPro" id="IPR036291">
    <property type="entry name" value="NAD(P)-bd_dom_sf"/>
</dbReference>
<keyword evidence="6" id="KW-1185">Reference proteome</keyword>
<evidence type="ECO:0000259" key="4">
    <source>
        <dbReference type="SMART" id="SM00829"/>
    </source>
</evidence>
<dbReference type="InterPro" id="IPR013154">
    <property type="entry name" value="ADH-like_N"/>
</dbReference>
<dbReference type="CDD" id="cd08249">
    <property type="entry name" value="enoyl_reductase_like"/>
    <property type="match status" value="1"/>
</dbReference>
<dbReference type="FunCoup" id="A0A0C3HV75">
    <property type="interactions" value="279"/>
</dbReference>
<evidence type="ECO:0000256" key="3">
    <source>
        <dbReference type="ARBA" id="ARBA00023002"/>
    </source>
</evidence>
<dbReference type="InterPro" id="IPR013149">
    <property type="entry name" value="ADH-like_C"/>
</dbReference>
<reference evidence="6" key="2">
    <citation type="submission" date="2015-01" db="EMBL/GenBank/DDBJ databases">
        <title>Evolutionary Origins and Diversification of the Mycorrhizal Mutualists.</title>
        <authorList>
            <consortium name="DOE Joint Genome Institute"/>
            <consortium name="Mycorrhizal Genomics Consortium"/>
            <person name="Kohler A."/>
            <person name="Kuo A."/>
            <person name="Nagy L.G."/>
            <person name="Floudas D."/>
            <person name="Copeland A."/>
            <person name="Barry K.W."/>
            <person name="Cichocki N."/>
            <person name="Veneault-Fourrey C."/>
            <person name="LaButti K."/>
            <person name="Lindquist E.A."/>
            <person name="Lipzen A."/>
            <person name="Lundell T."/>
            <person name="Morin E."/>
            <person name="Murat C."/>
            <person name="Riley R."/>
            <person name="Ohm R."/>
            <person name="Sun H."/>
            <person name="Tunlid A."/>
            <person name="Henrissat B."/>
            <person name="Grigoriev I.V."/>
            <person name="Hibbett D.S."/>
            <person name="Martin F."/>
        </authorList>
    </citation>
    <scope>NUCLEOTIDE SEQUENCE [LARGE SCALE GENOMIC DNA]</scope>
    <source>
        <strain evidence="6">Zn</strain>
    </source>
</reference>
<dbReference type="OrthoDB" id="48317at2759"/>
<dbReference type="InParanoid" id="A0A0C3HV75"/>
<dbReference type="Gene3D" id="3.40.50.720">
    <property type="entry name" value="NAD(P)-binding Rossmann-like Domain"/>
    <property type="match status" value="1"/>
</dbReference>
<proteinExistence type="inferred from homology"/>
<dbReference type="SMART" id="SM00829">
    <property type="entry name" value="PKS_ER"/>
    <property type="match status" value="1"/>
</dbReference>
<dbReference type="HOGENOM" id="CLU_026673_16_1_1"/>
<dbReference type="STRING" id="913774.A0A0C3HV75"/>
<organism evidence="5 6">
    <name type="scientific">Oidiodendron maius (strain Zn)</name>
    <dbReference type="NCBI Taxonomy" id="913774"/>
    <lineage>
        <taxon>Eukaryota</taxon>
        <taxon>Fungi</taxon>
        <taxon>Dikarya</taxon>
        <taxon>Ascomycota</taxon>
        <taxon>Pezizomycotina</taxon>
        <taxon>Leotiomycetes</taxon>
        <taxon>Leotiomycetes incertae sedis</taxon>
        <taxon>Myxotrichaceae</taxon>
        <taxon>Oidiodendron</taxon>
    </lineage>
</organism>
<reference evidence="5 6" key="1">
    <citation type="submission" date="2014-04" db="EMBL/GenBank/DDBJ databases">
        <authorList>
            <consortium name="DOE Joint Genome Institute"/>
            <person name="Kuo A."/>
            <person name="Martino E."/>
            <person name="Perotto S."/>
            <person name="Kohler A."/>
            <person name="Nagy L.G."/>
            <person name="Floudas D."/>
            <person name="Copeland A."/>
            <person name="Barry K.W."/>
            <person name="Cichocki N."/>
            <person name="Veneault-Fourrey C."/>
            <person name="LaButti K."/>
            <person name="Lindquist E.A."/>
            <person name="Lipzen A."/>
            <person name="Lundell T."/>
            <person name="Morin E."/>
            <person name="Murat C."/>
            <person name="Sun H."/>
            <person name="Tunlid A."/>
            <person name="Henrissat B."/>
            <person name="Grigoriev I.V."/>
            <person name="Hibbett D.S."/>
            <person name="Martin F."/>
            <person name="Nordberg H.P."/>
            <person name="Cantor M.N."/>
            <person name="Hua S.X."/>
        </authorList>
    </citation>
    <scope>NUCLEOTIDE SEQUENCE [LARGE SCALE GENOMIC DNA]</scope>
    <source>
        <strain evidence="5 6">Zn</strain>
    </source>
</reference>
<dbReference type="GO" id="GO:0016651">
    <property type="term" value="F:oxidoreductase activity, acting on NAD(P)H"/>
    <property type="evidence" value="ECO:0007669"/>
    <property type="project" value="InterPro"/>
</dbReference>
<dbReference type="InterPro" id="IPR020843">
    <property type="entry name" value="ER"/>
</dbReference>
<accession>A0A0C3HV75</accession>
<gene>
    <name evidence="5" type="ORF">OIDMADRAFT_139674</name>
</gene>
<sequence>MPSATPSAITTLPTQQTAIVAEGPGKLTVRHDLPVPALGAAQAIVKTAAVAINPADAKMLDYSAAVGAIHGYDFAGTIVALGTDVPPHLSMGDRVAGLAHGGNAAEPMIGGFCEYVVVDADLLFKLPDRMSFGQGASLGTGVGTALLCIFQELGLPTSLLEQPAPPTDHDASFVLVAGGSTATGTRAIQFLKIAGLRPIATSSPANFDLCLRFGAERVFDYRSPTAAADIRTYTHNTLKYAIDCVSQADTTQLCYGAIGRAGGKYVSLEPYRETITATRPTVTPSFAMVLTMFGDKVDLDGVYGREARPGDRRFASHTWAIVQRLLDRGLIQAHPVREMEGGWAGVIKGVDMIRSQAMSGYKLVYGV</sequence>
<evidence type="ECO:0000256" key="1">
    <source>
        <dbReference type="ARBA" id="ARBA00008072"/>
    </source>
</evidence>
<keyword evidence="3" id="KW-0560">Oxidoreductase</keyword>
<protein>
    <recommendedName>
        <fullName evidence="4">Enoyl reductase (ER) domain-containing protein</fullName>
    </recommendedName>
</protein>
<dbReference type="PANTHER" id="PTHR45348">
    <property type="entry name" value="HYPOTHETICAL OXIDOREDUCTASE (EUROFUNG)"/>
    <property type="match status" value="1"/>
</dbReference>
<evidence type="ECO:0000313" key="5">
    <source>
        <dbReference type="EMBL" id="KIN06915.1"/>
    </source>
</evidence>
<name>A0A0C3HV75_OIDMZ</name>
<dbReference type="EMBL" id="KN832870">
    <property type="protein sequence ID" value="KIN06915.1"/>
    <property type="molecule type" value="Genomic_DNA"/>
</dbReference>
<dbReference type="Gene3D" id="3.90.180.10">
    <property type="entry name" value="Medium-chain alcohol dehydrogenases, catalytic domain"/>
    <property type="match status" value="1"/>
</dbReference>
<dbReference type="Pfam" id="PF08240">
    <property type="entry name" value="ADH_N"/>
    <property type="match status" value="1"/>
</dbReference>
<dbReference type="Proteomes" id="UP000054321">
    <property type="component" value="Unassembled WGS sequence"/>
</dbReference>
<dbReference type="InterPro" id="IPR047122">
    <property type="entry name" value="Trans-enoyl_RdTase-like"/>
</dbReference>
<dbReference type="InterPro" id="IPR011032">
    <property type="entry name" value="GroES-like_sf"/>
</dbReference>
<dbReference type="PANTHER" id="PTHR45348:SF6">
    <property type="entry name" value="TRANS-ENOYL REDUCTASE APDC"/>
    <property type="match status" value="1"/>
</dbReference>
<dbReference type="Pfam" id="PF00107">
    <property type="entry name" value="ADH_zinc_N"/>
    <property type="match status" value="1"/>
</dbReference>
<dbReference type="SUPFAM" id="SSF51735">
    <property type="entry name" value="NAD(P)-binding Rossmann-fold domains"/>
    <property type="match status" value="1"/>
</dbReference>
<evidence type="ECO:0000313" key="6">
    <source>
        <dbReference type="Proteomes" id="UP000054321"/>
    </source>
</evidence>
<comment type="similarity">
    <text evidence="1">Belongs to the zinc-containing alcohol dehydrogenase family.</text>
</comment>
<feature type="domain" description="Enoyl reductase (ER)" evidence="4">
    <location>
        <begin position="23"/>
        <end position="364"/>
    </location>
</feature>